<dbReference type="OrthoDB" id="443318at2759"/>
<keyword evidence="4 7" id="KW-0732">Signal</keyword>
<name>A0A830B3Y4_9LAMI</name>
<dbReference type="InterPro" id="IPR033124">
    <property type="entry name" value="Ser_caboxypep_his_AS"/>
</dbReference>
<evidence type="ECO:0000313" key="8">
    <source>
        <dbReference type="EMBL" id="GFP79688.1"/>
    </source>
</evidence>
<comment type="caution">
    <text evidence="8">The sequence shown here is derived from an EMBL/GenBank/DDBJ whole genome shotgun (WGS) entry which is preliminary data.</text>
</comment>
<keyword evidence="9" id="KW-1185">Reference proteome</keyword>
<dbReference type="PROSITE" id="PS00560">
    <property type="entry name" value="CARBOXYPEPT_SER_HIS"/>
    <property type="match status" value="1"/>
</dbReference>
<gene>
    <name evidence="8" type="ORF">PHJA_000112300</name>
</gene>
<protein>
    <submittedName>
        <fullName evidence="8">Serine carboxypeptidase-like</fullName>
    </submittedName>
</protein>
<keyword evidence="5" id="KW-0378">Hydrolase</keyword>
<feature type="chain" id="PRO_5032858853" evidence="7">
    <location>
        <begin position="27"/>
        <end position="387"/>
    </location>
</feature>
<dbReference type="PRINTS" id="PR00724">
    <property type="entry name" value="CRBOXYPTASEC"/>
</dbReference>
<dbReference type="Proteomes" id="UP000653305">
    <property type="component" value="Unassembled WGS sequence"/>
</dbReference>
<dbReference type="EMBL" id="BMAC01000011">
    <property type="protein sequence ID" value="GFP79688.1"/>
    <property type="molecule type" value="Genomic_DNA"/>
</dbReference>
<evidence type="ECO:0000256" key="2">
    <source>
        <dbReference type="ARBA" id="ARBA00022645"/>
    </source>
</evidence>
<evidence type="ECO:0000256" key="6">
    <source>
        <dbReference type="ARBA" id="ARBA00023180"/>
    </source>
</evidence>
<comment type="similarity">
    <text evidence="1">Belongs to the peptidase S10 family.</text>
</comment>
<dbReference type="Pfam" id="PF00450">
    <property type="entry name" value="Peptidase_S10"/>
    <property type="match status" value="2"/>
</dbReference>
<evidence type="ECO:0000256" key="7">
    <source>
        <dbReference type="SAM" id="SignalP"/>
    </source>
</evidence>
<keyword evidence="2 8" id="KW-0121">Carboxypeptidase</keyword>
<evidence type="ECO:0000313" key="9">
    <source>
        <dbReference type="Proteomes" id="UP000653305"/>
    </source>
</evidence>
<dbReference type="PANTHER" id="PTHR11802">
    <property type="entry name" value="SERINE PROTEASE FAMILY S10 SERINE CARBOXYPEPTIDASE"/>
    <property type="match status" value="1"/>
</dbReference>
<dbReference type="SUPFAM" id="SSF53474">
    <property type="entry name" value="alpha/beta-Hydrolases"/>
    <property type="match status" value="1"/>
</dbReference>
<evidence type="ECO:0000256" key="1">
    <source>
        <dbReference type="ARBA" id="ARBA00009431"/>
    </source>
</evidence>
<organism evidence="8 9">
    <name type="scientific">Phtheirospermum japonicum</name>
    <dbReference type="NCBI Taxonomy" id="374723"/>
    <lineage>
        <taxon>Eukaryota</taxon>
        <taxon>Viridiplantae</taxon>
        <taxon>Streptophyta</taxon>
        <taxon>Embryophyta</taxon>
        <taxon>Tracheophyta</taxon>
        <taxon>Spermatophyta</taxon>
        <taxon>Magnoliopsida</taxon>
        <taxon>eudicotyledons</taxon>
        <taxon>Gunneridae</taxon>
        <taxon>Pentapetalae</taxon>
        <taxon>asterids</taxon>
        <taxon>lamiids</taxon>
        <taxon>Lamiales</taxon>
        <taxon>Orobanchaceae</taxon>
        <taxon>Orobanchaceae incertae sedis</taxon>
        <taxon>Phtheirospermum</taxon>
    </lineage>
</organism>
<dbReference type="InterPro" id="IPR029058">
    <property type="entry name" value="AB_hydrolase_fold"/>
</dbReference>
<sequence length="387" mass="43562">MSSSLSAYILALISFFLYVCTSPADAHSITNHSLSQDFNIPFAKKQSHKFYRELGLSPRLEANIVEHDPLANASTIVEKHFRFPFHSDYEAANSAGPDVQGFGHYAGYFKLSHTKAARQNKAKAPVVVWLTGGPGCSGSIALFYENGPFKLTNKLSLVWNQYGWDQESNIIFLDQPTGTGFSYSTDDDDIRNTSEEAAVDFYDFIQAFIDCDVIYETIVKLNPGLNPYDIRKKCTGDLCYDLSGMERFLNQTSVKKALGVDEDIEFVSCSDSVFDAMLGDQMINHALYIPELLQDGIKLLVYVGEYDFICNWLGNFIWVAEMQWWGHKGFWWARQGPFKVDGANAGSIKRYGPLTFVKVKDAGHLVPMDQPKVALEMLRRWTKGIPL</sequence>
<dbReference type="InterPro" id="IPR001563">
    <property type="entry name" value="Peptidase_S10"/>
</dbReference>
<accession>A0A830B3Y4</accession>
<evidence type="ECO:0000256" key="4">
    <source>
        <dbReference type="ARBA" id="ARBA00022729"/>
    </source>
</evidence>
<reference evidence="8" key="1">
    <citation type="submission" date="2020-07" db="EMBL/GenBank/DDBJ databases">
        <title>Ethylene signaling mediates host invasion by parasitic plants.</title>
        <authorList>
            <person name="Yoshida S."/>
        </authorList>
    </citation>
    <scope>NUCLEOTIDE SEQUENCE</scope>
    <source>
        <strain evidence="8">Okayama</strain>
    </source>
</reference>
<feature type="signal peptide" evidence="7">
    <location>
        <begin position="1"/>
        <end position="26"/>
    </location>
</feature>
<dbReference type="GO" id="GO:0006508">
    <property type="term" value="P:proteolysis"/>
    <property type="evidence" value="ECO:0007669"/>
    <property type="project" value="UniProtKB-KW"/>
</dbReference>
<proteinExistence type="inferred from homology"/>
<dbReference type="PANTHER" id="PTHR11802:SF259">
    <property type="entry name" value="SERINE CARBOXYPEPTIDASE-LIKE 48"/>
    <property type="match status" value="1"/>
</dbReference>
<dbReference type="GO" id="GO:0004185">
    <property type="term" value="F:serine-type carboxypeptidase activity"/>
    <property type="evidence" value="ECO:0007669"/>
    <property type="project" value="InterPro"/>
</dbReference>
<evidence type="ECO:0000256" key="3">
    <source>
        <dbReference type="ARBA" id="ARBA00022670"/>
    </source>
</evidence>
<evidence type="ECO:0000256" key="5">
    <source>
        <dbReference type="ARBA" id="ARBA00022801"/>
    </source>
</evidence>
<dbReference type="GO" id="GO:0005773">
    <property type="term" value="C:vacuole"/>
    <property type="evidence" value="ECO:0007669"/>
    <property type="project" value="TreeGrafter"/>
</dbReference>
<dbReference type="Gene3D" id="3.40.50.1820">
    <property type="entry name" value="alpha/beta hydrolase"/>
    <property type="match status" value="2"/>
</dbReference>
<keyword evidence="6" id="KW-0325">Glycoprotein</keyword>
<dbReference type="AlphaFoldDB" id="A0A830B3Y4"/>
<keyword evidence="3" id="KW-0645">Protease</keyword>